<dbReference type="SUPFAM" id="SSF51412">
    <property type="entry name" value="Inosine monophosphate dehydrogenase (IMPDH)"/>
    <property type="match status" value="1"/>
</dbReference>
<dbReference type="PANTHER" id="PTHR30217:SF10">
    <property type="entry name" value="23S RRNA 5-HYDROXYCYTIDINE C2501 SYNTHASE"/>
    <property type="match status" value="1"/>
</dbReference>
<sequence length="335" mass="38301">MKKGKFSLPHPGHLEGLKEILRYRVYEIYMGGSPEFIGTGRGNVGITPSIEDVREQVRLIHRKGVKLNIAINSSCLRGWHLTQEGYRSYMWYLSALEEAGVDALTVADPYLVELAKREFKMKVTVSCIAFVNTPEKARFFEKLGADAIAIDPNINRDFETLEGIRASVDCDLKVLVNEGCLYQCPFRYAHFNLISHVHGPEPRAKPLYDYYSNKCLALRVRDPELIIKSPWIRPEDLEAYEEIGIDIFKLCGRTQTAGWLKNVISAYLNRSYEGNLMDLLDAPREIKNLFYIPNKELDGALDRWKVCKKVCKECGYCHELTERVINKASTIPTMI</sequence>
<comment type="caution">
    <text evidence="1">The sequence shown here is derived from an EMBL/GenBank/DDBJ whole genome shotgun (WGS) entry which is preliminary data.</text>
</comment>
<accession>A0A7C1B5P8</accession>
<gene>
    <name evidence="1" type="ORF">ENG09_03330</name>
</gene>
<dbReference type="InterPro" id="IPR001539">
    <property type="entry name" value="Peptidase_U32"/>
</dbReference>
<name>A0A7C1B5P8_9EURY</name>
<organism evidence="1">
    <name type="scientific">Candidatus Syntropharchaeum butanivorans</name>
    <dbReference type="NCBI Taxonomy" id="1839936"/>
    <lineage>
        <taxon>Archaea</taxon>
        <taxon>Methanobacteriati</taxon>
        <taxon>Methanobacteriota</taxon>
        <taxon>Stenosarchaea group</taxon>
        <taxon>Methanomicrobia</taxon>
        <taxon>Methanosarcinales</taxon>
        <taxon>ANME-2 cluster</taxon>
        <taxon>Candidatus Syntropharchaeum</taxon>
    </lineage>
</organism>
<evidence type="ECO:0000313" key="1">
    <source>
        <dbReference type="EMBL" id="HDM36272.1"/>
    </source>
</evidence>
<protein>
    <submittedName>
        <fullName evidence="1">U32 family peptidase</fullName>
    </submittedName>
</protein>
<dbReference type="EMBL" id="DQZR01000139">
    <property type="protein sequence ID" value="HDM36272.1"/>
    <property type="molecule type" value="Genomic_DNA"/>
</dbReference>
<dbReference type="InterPro" id="IPR051454">
    <property type="entry name" value="RNA/ubiquinone_mod_enzymes"/>
</dbReference>
<proteinExistence type="predicted"/>
<dbReference type="Proteomes" id="UP000885863">
    <property type="component" value="Unassembled WGS sequence"/>
</dbReference>
<dbReference type="AlphaFoldDB" id="A0A7C1B5P8"/>
<reference evidence="1" key="1">
    <citation type="journal article" date="2020" name="mSystems">
        <title>Genome- and Community-Level Interaction Insights into Carbon Utilization and Element Cycling Functions of Hydrothermarchaeota in Hydrothermal Sediment.</title>
        <authorList>
            <person name="Zhou Z."/>
            <person name="Liu Y."/>
            <person name="Xu W."/>
            <person name="Pan J."/>
            <person name="Luo Z.H."/>
            <person name="Li M."/>
        </authorList>
    </citation>
    <scope>NUCLEOTIDE SEQUENCE [LARGE SCALE GENOMIC DNA]</scope>
    <source>
        <strain evidence="1">HyVt-185</strain>
    </source>
</reference>
<dbReference type="PANTHER" id="PTHR30217">
    <property type="entry name" value="PEPTIDASE U32 FAMILY"/>
    <property type="match status" value="1"/>
</dbReference>
<dbReference type="Pfam" id="PF01136">
    <property type="entry name" value="Peptidase_U32"/>
    <property type="match status" value="1"/>
</dbReference>